<gene>
    <name evidence="10" type="primary">LOC103214078</name>
</gene>
<feature type="chain" id="PRO_5034234353" evidence="7">
    <location>
        <begin position="26"/>
        <end position="210"/>
    </location>
</feature>
<dbReference type="InterPro" id="IPR050671">
    <property type="entry name" value="CD300_family_receptors"/>
</dbReference>
<accession>A0A8B7BEW8</accession>
<dbReference type="InterPro" id="IPR007110">
    <property type="entry name" value="Ig-like_dom"/>
</dbReference>
<dbReference type="PROSITE" id="PS50835">
    <property type="entry name" value="IG_LIKE"/>
    <property type="match status" value="1"/>
</dbReference>
<feature type="domain" description="Ig-like" evidence="8">
    <location>
        <begin position="20"/>
        <end position="111"/>
    </location>
</feature>
<feature type="transmembrane region" description="Helical" evidence="6">
    <location>
        <begin position="173"/>
        <end position="196"/>
    </location>
</feature>
<keyword evidence="3 7" id="KW-0732">Signal</keyword>
<evidence type="ECO:0000259" key="8">
    <source>
        <dbReference type="PROSITE" id="PS50835"/>
    </source>
</evidence>
<dbReference type="AlphaFoldDB" id="A0A8B7BEW8"/>
<dbReference type="Pfam" id="PF07686">
    <property type="entry name" value="V-set"/>
    <property type="match status" value="1"/>
</dbReference>
<dbReference type="InterPro" id="IPR013106">
    <property type="entry name" value="Ig_V-set"/>
</dbReference>
<evidence type="ECO:0000256" key="6">
    <source>
        <dbReference type="SAM" id="Phobius"/>
    </source>
</evidence>
<dbReference type="Gene3D" id="2.60.40.10">
    <property type="entry name" value="Immunoglobulins"/>
    <property type="match status" value="1"/>
</dbReference>
<sequence length="210" mass="23675">MTQRDWAVWLHPALLLLWLPGCVTLSGPRIVTGSEGGSLSVQCQYEEKLKKNSKYWCREPQIRHCDKIVETRGSDREKRSGRVSIKDHHAQLTFTVMMWNLTVEDEGAYWCGIDTNLFEDDLMWDPVFQVMVSVFPAPPMLSTALVTESVTHSMSSQENSNQSQGPGSLLSSVHFLLLVFLKVPVFLSMLGAVLWVNRPQRSLAGRGVQL</sequence>
<dbReference type="CDD" id="cd05716">
    <property type="entry name" value="IgV_pIgR_like"/>
    <property type="match status" value="1"/>
</dbReference>
<dbReference type="PANTHER" id="PTHR11860">
    <property type="entry name" value="POLYMERIC-IMMUNOGLOBULIN RECEPTOR"/>
    <property type="match status" value="1"/>
</dbReference>
<dbReference type="OrthoDB" id="8920197at2759"/>
<dbReference type="InterPro" id="IPR003599">
    <property type="entry name" value="Ig_sub"/>
</dbReference>
<comment type="subcellular location">
    <subcellularLocation>
        <location evidence="1">Membrane</location>
    </subcellularLocation>
</comment>
<reference evidence="10" key="1">
    <citation type="submission" date="2025-08" db="UniProtKB">
        <authorList>
            <consortium name="RefSeq"/>
        </authorList>
    </citation>
    <scope>IDENTIFICATION</scope>
</reference>
<evidence type="ECO:0000256" key="2">
    <source>
        <dbReference type="ARBA" id="ARBA00022692"/>
    </source>
</evidence>
<keyword evidence="4 6" id="KW-0472">Membrane</keyword>
<feature type="signal peptide" evidence="7">
    <location>
        <begin position="1"/>
        <end position="25"/>
    </location>
</feature>
<proteinExistence type="predicted"/>
<keyword evidence="6" id="KW-1133">Transmembrane helix</keyword>
<evidence type="ECO:0000256" key="7">
    <source>
        <dbReference type="SAM" id="SignalP"/>
    </source>
</evidence>
<dbReference type="PANTHER" id="PTHR11860:SF87">
    <property type="entry name" value="CMRF35-LIKE MOLECULE 8"/>
    <property type="match status" value="1"/>
</dbReference>
<evidence type="ECO:0000256" key="5">
    <source>
        <dbReference type="ARBA" id="ARBA00023157"/>
    </source>
</evidence>
<dbReference type="GO" id="GO:0005886">
    <property type="term" value="C:plasma membrane"/>
    <property type="evidence" value="ECO:0007669"/>
    <property type="project" value="TreeGrafter"/>
</dbReference>
<dbReference type="InterPro" id="IPR013783">
    <property type="entry name" value="Ig-like_fold"/>
</dbReference>
<dbReference type="RefSeq" id="XP_007958071.1">
    <property type="nucleotide sequence ID" value="XM_007959880.1"/>
</dbReference>
<keyword evidence="2 6" id="KW-0812">Transmembrane</keyword>
<evidence type="ECO:0000313" key="10">
    <source>
        <dbReference type="RefSeq" id="XP_007958071.1"/>
    </source>
</evidence>
<dbReference type="Proteomes" id="UP000694850">
    <property type="component" value="Unplaced"/>
</dbReference>
<protein>
    <submittedName>
        <fullName evidence="10">CMRF35-like molecule 6</fullName>
    </submittedName>
</protein>
<dbReference type="GO" id="GO:0004888">
    <property type="term" value="F:transmembrane signaling receptor activity"/>
    <property type="evidence" value="ECO:0007669"/>
    <property type="project" value="TreeGrafter"/>
</dbReference>
<dbReference type="GeneID" id="103214078"/>
<dbReference type="FunFam" id="2.60.40.10:FF:000370">
    <property type="entry name" value="CMRF35-like molecule 1"/>
    <property type="match status" value="1"/>
</dbReference>
<evidence type="ECO:0000313" key="9">
    <source>
        <dbReference type="Proteomes" id="UP000694850"/>
    </source>
</evidence>
<keyword evidence="5" id="KW-1015">Disulfide bond</keyword>
<dbReference type="InterPro" id="IPR036179">
    <property type="entry name" value="Ig-like_dom_sf"/>
</dbReference>
<name>A0A8B7BEW8_ORYAF</name>
<evidence type="ECO:0000256" key="3">
    <source>
        <dbReference type="ARBA" id="ARBA00022729"/>
    </source>
</evidence>
<organism evidence="9 10">
    <name type="scientific">Orycteropus afer afer</name>
    <dbReference type="NCBI Taxonomy" id="1230840"/>
    <lineage>
        <taxon>Eukaryota</taxon>
        <taxon>Metazoa</taxon>
        <taxon>Chordata</taxon>
        <taxon>Craniata</taxon>
        <taxon>Vertebrata</taxon>
        <taxon>Euteleostomi</taxon>
        <taxon>Mammalia</taxon>
        <taxon>Eutheria</taxon>
        <taxon>Afrotheria</taxon>
        <taxon>Tubulidentata</taxon>
        <taxon>Orycteropodidae</taxon>
        <taxon>Orycteropus</taxon>
    </lineage>
</organism>
<evidence type="ECO:0000256" key="4">
    <source>
        <dbReference type="ARBA" id="ARBA00023136"/>
    </source>
</evidence>
<dbReference type="SMART" id="SM00409">
    <property type="entry name" value="IG"/>
    <property type="match status" value="1"/>
</dbReference>
<keyword evidence="9" id="KW-1185">Reference proteome</keyword>
<dbReference type="SUPFAM" id="SSF48726">
    <property type="entry name" value="Immunoglobulin"/>
    <property type="match status" value="1"/>
</dbReference>
<evidence type="ECO:0000256" key="1">
    <source>
        <dbReference type="ARBA" id="ARBA00004370"/>
    </source>
</evidence>